<dbReference type="InterPro" id="IPR000352">
    <property type="entry name" value="Pep_chain_release_fac_I"/>
</dbReference>
<protein>
    <recommendedName>
        <fullName evidence="6 7">Peptide chain release factor 2</fullName>
        <shortName evidence="6">RF-2</shortName>
    </recommendedName>
</protein>
<reference evidence="9 10" key="1">
    <citation type="submission" date="2020-08" db="EMBL/GenBank/DDBJ databases">
        <title>Sequencing the genomes of 1000 actinobacteria strains.</title>
        <authorList>
            <person name="Klenk H.-P."/>
        </authorList>
    </citation>
    <scope>NUCLEOTIDE SEQUENCE [LARGE SCALE GENOMIC DNA]</scope>
    <source>
        <strain evidence="9 10">DSM 20146</strain>
    </source>
</reference>
<evidence type="ECO:0000256" key="1">
    <source>
        <dbReference type="ARBA" id="ARBA00002613"/>
    </source>
</evidence>
<keyword evidence="10" id="KW-1185">Reference proteome</keyword>
<gene>
    <name evidence="6" type="primary">prfB</name>
    <name evidence="9" type="ORF">FHX33_000729</name>
</gene>
<feature type="domain" description="Prokaryotic-type class I peptide chain release factors" evidence="8">
    <location>
        <begin position="244"/>
        <end position="260"/>
    </location>
</feature>
<keyword evidence="5 6" id="KW-0648">Protein biosynthesis</keyword>
<dbReference type="AlphaFoldDB" id="A0A7W4UTY3"/>
<comment type="caution">
    <text evidence="9">The sequence shown here is derived from an EMBL/GenBank/DDBJ whole genome shotgun (WGS) entry which is preliminary data.</text>
</comment>
<feature type="modified residue" description="N5-methylglutamine" evidence="6">
    <location>
        <position position="251"/>
    </location>
</feature>
<proteinExistence type="inferred from homology"/>
<dbReference type="PANTHER" id="PTHR43116">
    <property type="entry name" value="PEPTIDE CHAIN RELEASE FACTOR 2"/>
    <property type="match status" value="1"/>
</dbReference>
<evidence type="ECO:0000256" key="6">
    <source>
        <dbReference type="HAMAP-Rule" id="MF_00094"/>
    </source>
</evidence>
<dbReference type="Pfam" id="PF03462">
    <property type="entry name" value="PCRF"/>
    <property type="match status" value="1"/>
</dbReference>
<dbReference type="HAMAP" id="MF_00094">
    <property type="entry name" value="Rel_fac_2"/>
    <property type="match status" value="1"/>
</dbReference>
<dbReference type="InterPro" id="IPR005139">
    <property type="entry name" value="PCRF"/>
</dbReference>
<dbReference type="Gene3D" id="3.30.160.20">
    <property type="match status" value="1"/>
</dbReference>
<evidence type="ECO:0000259" key="8">
    <source>
        <dbReference type="PROSITE" id="PS00745"/>
    </source>
</evidence>
<dbReference type="Gene3D" id="3.30.70.1660">
    <property type="match status" value="1"/>
</dbReference>
<name>A0A7W4UTY3_LEIAQ</name>
<dbReference type="SUPFAM" id="SSF75620">
    <property type="entry name" value="Release factor"/>
    <property type="match status" value="1"/>
</dbReference>
<dbReference type="EMBL" id="JACHVP010000001">
    <property type="protein sequence ID" value="MBB2965997.1"/>
    <property type="molecule type" value="Genomic_DNA"/>
</dbReference>
<dbReference type="PANTHER" id="PTHR43116:SF3">
    <property type="entry name" value="CLASS I PEPTIDE CHAIN RELEASE FACTOR"/>
    <property type="match status" value="1"/>
</dbReference>
<keyword evidence="3 6" id="KW-0488">Methylation</keyword>
<dbReference type="Gene3D" id="1.20.58.410">
    <property type="entry name" value="Release factor"/>
    <property type="match status" value="1"/>
</dbReference>
<dbReference type="SMART" id="SM00937">
    <property type="entry name" value="PCRF"/>
    <property type="match status" value="1"/>
</dbReference>
<evidence type="ECO:0000256" key="5">
    <source>
        <dbReference type="ARBA" id="ARBA00022917"/>
    </source>
</evidence>
<dbReference type="InterPro" id="IPR004374">
    <property type="entry name" value="PrfB"/>
</dbReference>
<evidence type="ECO:0000256" key="4">
    <source>
        <dbReference type="ARBA" id="ARBA00022490"/>
    </source>
</evidence>
<dbReference type="GO" id="GO:0005737">
    <property type="term" value="C:cytoplasm"/>
    <property type="evidence" value="ECO:0007669"/>
    <property type="project" value="UniProtKB-SubCell"/>
</dbReference>
<dbReference type="NCBIfam" id="TIGR00020">
    <property type="entry name" value="prfB"/>
    <property type="match status" value="1"/>
</dbReference>
<dbReference type="InterPro" id="IPR045853">
    <property type="entry name" value="Pep_chain_release_fac_I_sf"/>
</dbReference>
<dbReference type="PROSITE" id="PS00745">
    <property type="entry name" value="RF_PROK_I"/>
    <property type="match status" value="1"/>
</dbReference>
<evidence type="ECO:0000256" key="3">
    <source>
        <dbReference type="ARBA" id="ARBA00022481"/>
    </source>
</evidence>
<dbReference type="Proteomes" id="UP000538196">
    <property type="component" value="Unassembled WGS sequence"/>
</dbReference>
<organism evidence="9 10">
    <name type="scientific">Leifsonia aquatica</name>
    <name type="common">Corynebacterium aquaticum</name>
    <dbReference type="NCBI Taxonomy" id="144185"/>
    <lineage>
        <taxon>Bacteria</taxon>
        <taxon>Bacillati</taxon>
        <taxon>Actinomycetota</taxon>
        <taxon>Actinomycetes</taxon>
        <taxon>Micrococcales</taxon>
        <taxon>Microbacteriaceae</taxon>
        <taxon>Leifsonia</taxon>
    </lineage>
</organism>
<dbReference type="Pfam" id="PF00472">
    <property type="entry name" value="RF-1"/>
    <property type="match status" value="1"/>
</dbReference>
<dbReference type="GO" id="GO:0016149">
    <property type="term" value="F:translation release factor activity, codon specific"/>
    <property type="evidence" value="ECO:0007669"/>
    <property type="project" value="UniProtKB-UniRule"/>
</dbReference>
<keyword evidence="4 6" id="KW-0963">Cytoplasm</keyword>
<evidence type="ECO:0000256" key="7">
    <source>
        <dbReference type="NCBIfam" id="TIGR00020"/>
    </source>
</evidence>
<evidence type="ECO:0000313" key="10">
    <source>
        <dbReference type="Proteomes" id="UP000538196"/>
    </source>
</evidence>
<comment type="subcellular location">
    <subcellularLocation>
        <location evidence="6">Cytoplasm</location>
    </subcellularLocation>
</comment>
<comment type="PTM">
    <text evidence="6">Methylated by PrmC. Methylation increases the termination efficiency of RF2.</text>
</comment>
<sequence length="372" mass="40385">MIELDLTPQIAELRSTLGDITAVVNPDKLRADIAALSEQAGAPDLWDDTANAQKVTSALSHRQSELGRITAIEQRLDDLEVLVELAVEGDDEESAVEARAELEALQKALGSLEVQTLLNGEYDERAAIVTIRSGAGGDDATDFAEMLLRMYLRWAERHKYPVKVMDTSYAEGAGIKSATFEVDVPYAFGTLSVEAGTHRLARISPFGSADKRQTSFAAVEVIPLMEEAVQVDIPEGDIRVDVFRSSGPGGQSVNTTDSAVRLTHLPTGIVVSMQNEKSQIQNRAAAMRVLQTRLLLLQKEEEAAKKKELAGTITASWGDQMRSYFLYGQQLVKDLRTGYESGNPSSVFDGDLDGFIAAGIRWRAGAKAEAQA</sequence>
<dbReference type="FunFam" id="3.30.160.20:FF:000004">
    <property type="entry name" value="Peptide chain release factor 1"/>
    <property type="match status" value="1"/>
</dbReference>
<accession>A0A7W4UTY3</accession>
<evidence type="ECO:0000256" key="2">
    <source>
        <dbReference type="ARBA" id="ARBA00010835"/>
    </source>
</evidence>
<evidence type="ECO:0000313" key="9">
    <source>
        <dbReference type="EMBL" id="MBB2965997.1"/>
    </source>
</evidence>
<comment type="similarity">
    <text evidence="2 6">Belongs to the prokaryotic/mitochondrial release factor family.</text>
</comment>
<comment type="function">
    <text evidence="1 6">Peptide chain release factor 2 directs the termination of translation in response to the peptide chain termination codons UGA and UAA.</text>
</comment>
<dbReference type="RefSeq" id="WP_021762383.1">
    <property type="nucleotide sequence ID" value="NZ_JACHVP010000001.1"/>
</dbReference>